<sequence length="103" mass="11462">MIEVVARRREVKDLIVQKMLGKGIAQTMAEILAALAVECLWAIFVGQQVYFPKGRNVKADPDAIWEGFTGRNHQELATKFGVSVRRIEQIIAERTAALKGAKP</sequence>
<gene>
    <name evidence="2" type="ORF">METEAL_21130</name>
</gene>
<evidence type="ECO:0000313" key="2">
    <source>
        <dbReference type="EMBL" id="BDU72939.1"/>
    </source>
</evidence>
<feature type="domain" description="Mor transcription activator" evidence="1">
    <location>
        <begin position="10"/>
        <end position="95"/>
    </location>
</feature>
<keyword evidence="3" id="KW-1185">Reference proteome</keyword>
<dbReference type="Pfam" id="PF08765">
    <property type="entry name" value="Mor"/>
    <property type="match status" value="1"/>
</dbReference>
<dbReference type="KEGG" id="msil:METEAL_21130"/>
<reference evidence="3" key="1">
    <citation type="journal article" date="2023" name="Int. J. Syst. Evol. Microbiol.">
        <title>Mesoterricola silvestris gen. nov., sp. nov., Mesoterricola sediminis sp. nov., Geothrix oryzae sp. nov., Geothrix edaphica sp. nov., Geothrix rubra sp. nov., and Geothrix limicola sp. nov., six novel members of Acidobacteriota isolated from soils.</title>
        <authorList>
            <person name="Itoh H."/>
            <person name="Sugisawa Y."/>
            <person name="Mise K."/>
            <person name="Xu Z."/>
            <person name="Kuniyasu M."/>
            <person name="Ushijima N."/>
            <person name="Kawano K."/>
            <person name="Kobayashi E."/>
            <person name="Shiratori Y."/>
            <person name="Masuda Y."/>
            <person name="Senoo K."/>
        </authorList>
    </citation>
    <scope>NUCLEOTIDE SEQUENCE [LARGE SCALE GENOMIC DNA]</scope>
    <source>
        <strain evidence="3">W79</strain>
    </source>
</reference>
<dbReference type="SUPFAM" id="SSF46689">
    <property type="entry name" value="Homeodomain-like"/>
    <property type="match status" value="1"/>
</dbReference>
<dbReference type="Gene3D" id="1.10.10.60">
    <property type="entry name" value="Homeodomain-like"/>
    <property type="match status" value="1"/>
</dbReference>
<proteinExistence type="predicted"/>
<dbReference type="EMBL" id="AP027080">
    <property type="protein sequence ID" value="BDU72939.1"/>
    <property type="molecule type" value="Genomic_DNA"/>
</dbReference>
<dbReference type="AlphaFoldDB" id="A0AA48GKL2"/>
<dbReference type="PANTHER" id="PTHR37812">
    <property type="entry name" value="MU-LIKE PROPHAGE FLUMU PROTEIN C"/>
    <property type="match status" value="1"/>
</dbReference>
<dbReference type="RefSeq" id="WP_316415847.1">
    <property type="nucleotide sequence ID" value="NZ_AP027080.1"/>
</dbReference>
<dbReference type="InterPro" id="IPR014875">
    <property type="entry name" value="Mor_transcription_activator"/>
</dbReference>
<protein>
    <recommendedName>
        <fullName evidence="1">Mor transcription activator domain-containing protein</fullName>
    </recommendedName>
</protein>
<organism evidence="2 3">
    <name type="scientific">Mesoterricola silvestris</name>
    <dbReference type="NCBI Taxonomy" id="2927979"/>
    <lineage>
        <taxon>Bacteria</taxon>
        <taxon>Pseudomonadati</taxon>
        <taxon>Acidobacteriota</taxon>
        <taxon>Holophagae</taxon>
        <taxon>Holophagales</taxon>
        <taxon>Holophagaceae</taxon>
        <taxon>Mesoterricola</taxon>
    </lineage>
</organism>
<dbReference type="PANTHER" id="PTHR37812:SF1">
    <property type="entry name" value="MU-LIKE PROPHAGE FLUMU PROTEIN C"/>
    <property type="match status" value="1"/>
</dbReference>
<accession>A0AA48GKL2</accession>
<dbReference type="Proteomes" id="UP001238179">
    <property type="component" value="Chromosome"/>
</dbReference>
<dbReference type="InterPro" id="IPR009057">
    <property type="entry name" value="Homeodomain-like_sf"/>
</dbReference>
<evidence type="ECO:0000259" key="1">
    <source>
        <dbReference type="Pfam" id="PF08765"/>
    </source>
</evidence>
<name>A0AA48GKL2_9BACT</name>
<dbReference type="InterPro" id="IPR052411">
    <property type="entry name" value="c-mor_Regulatory_Protein"/>
</dbReference>
<evidence type="ECO:0000313" key="3">
    <source>
        <dbReference type="Proteomes" id="UP001238179"/>
    </source>
</evidence>